<dbReference type="RefSeq" id="WP_308981144.1">
    <property type="nucleotide sequence ID" value="NZ_JAVIDL010000008.1"/>
</dbReference>
<evidence type="ECO:0000313" key="3">
    <source>
        <dbReference type="Proteomes" id="UP001243844"/>
    </source>
</evidence>
<keyword evidence="1" id="KW-0732">Signal</keyword>
<reference evidence="2" key="1">
    <citation type="submission" date="2023-08" db="EMBL/GenBank/DDBJ databases">
        <title>Emergence of clinically-relevant ST2 carbapenem-resistant Acinetobacter baumannii strains in hospital sewages in Zhejiang, East of China.</title>
        <authorList>
            <person name="Kaichao C."/>
            <person name="Zhang R."/>
        </authorList>
    </citation>
    <scope>NUCLEOTIDE SEQUENCE</scope>
    <source>
        <strain evidence="2">M-RB-37</strain>
    </source>
</reference>
<proteinExistence type="predicted"/>
<protein>
    <recommendedName>
        <fullName evidence="4">Transporter</fullName>
    </recommendedName>
</protein>
<gene>
    <name evidence="2" type="ORF">RFH47_06110</name>
</gene>
<name>A0AAW8J848_9GAMM</name>
<feature type="chain" id="PRO_5043342269" description="Transporter" evidence="1">
    <location>
        <begin position="23"/>
        <end position="340"/>
    </location>
</feature>
<accession>A0AAW8J848</accession>
<comment type="caution">
    <text evidence="2">The sequence shown here is derived from an EMBL/GenBank/DDBJ whole genome shotgun (WGS) entry which is preliminary data.</text>
</comment>
<dbReference type="EMBL" id="JAVIDL010000008">
    <property type="protein sequence ID" value="MDQ8935297.1"/>
    <property type="molecule type" value="Genomic_DNA"/>
</dbReference>
<evidence type="ECO:0008006" key="4">
    <source>
        <dbReference type="Google" id="ProtNLM"/>
    </source>
</evidence>
<dbReference type="Proteomes" id="UP001243844">
    <property type="component" value="Unassembled WGS sequence"/>
</dbReference>
<sequence>MNFKIILVTLCFTGLNCSYALAHSRADLHAPAGVMYEHMHKKGELMLGYNIQSQQQGGRYYSGSHLAASNEMQNYSMLTHKHQMYMHMLHFMYAPTDNLTLTLMPMYMSMNMSMQTNPQQTDSVNDNEHMAHGSSASHGVSGWGDTILSASYRAFEDDRHQLITTLGLSTPTGNYKKYGPDGNPVHYGMQIGAGVWQAIPSISYTYSVDNLKIGLQLLTRQPIFNRLNRLGYYAGDQRSATAWLSYLWNPSLSTSVRIQYNNTDTIQGHYKSSHNHGSPADIQTNYGGEQTFAGLGINTLLPTAGGLRVGAEYMIPLHENLNGVQQRTGHILNMSISKSF</sequence>
<dbReference type="AlphaFoldDB" id="A0AAW8J848"/>
<evidence type="ECO:0000256" key="1">
    <source>
        <dbReference type="SAM" id="SignalP"/>
    </source>
</evidence>
<feature type="signal peptide" evidence="1">
    <location>
        <begin position="1"/>
        <end position="22"/>
    </location>
</feature>
<organism evidence="2 3">
    <name type="scientific">Acinetobacter rudis</name>
    <dbReference type="NCBI Taxonomy" id="632955"/>
    <lineage>
        <taxon>Bacteria</taxon>
        <taxon>Pseudomonadati</taxon>
        <taxon>Pseudomonadota</taxon>
        <taxon>Gammaproteobacteria</taxon>
        <taxon>Moraxellales</taxon>
        <taxon>Moraxellaceae</taxon>
        <taxon>Acinetobacter</taxon>
    </lineage>
</organism>
<evidence type="ECO:0000313" key="2">
    <source>
        <dbReference type="EMBL" id="MDQ8935297.1"/>
    </source>
</evidence>